<dbReference type="InterPro" id="IPR043917">
    <property type="entry name" value="DUF5753"/>
</dbReference>
<organism evidence="2 3">
    <name type="scientific">Nocardia pulmonis</name>
    <dbReference type="NCBI Taxonomy" id="2951408"/>
    <lineage>
        <taxon>Bacteria</taxon>
        <taxon>Bacillati</taxon>
        <taxon>Actinomycetota</taxon>
        <taxon>Actinomycetes</taxon>
        <taxon>Mycobacteriales</taxon>
        <taxon>Nocardiaceae</taxon>
        <taxon>Nocardia</taxon>
    </lineage>
</organism>
<name>A0A9X2J0L8_9NOCA</name>
<evidence type="ECO:0000313" key="3">
    <source>
        <dbReference type="Proteomes" id="UP001139157"/>
    </source>
</evidence>
<dbReference type="Pfam" id="PF19054">
    <property type="entry name" value="DUF5753"/>
    <property type="match status" value="1"/>
</dbReference>
<accession>A0A9X2J0L8</accession>
<dbReference type="Pfam" id="PF13560">
    <property type="entry name" value="HTH_31"/>
    <property type="match status" value="1"/>
</dbReference>
<comment type="caution">
    <text evidence="2">The sequence shown here is derived from an EMBL/GenBank/DDBJ whole genome shotgun (WGS) entry which is preliminary data.</text>
</comment>
<reference evidence="2" key="1">
    <citation type="submission" date="2022-06" db="EMBL/GenBank/DDBJ databases">
        <title>Novel species in genus nocardia.</title>
        <authorList>
            <person name="Li F."/>
        </authorList>
    </citation>
    <scope>NUCLEOTIDE SEQUENCE</scope>
    <source>
        <strain evidence="2">CDC141</strain>
    </source>
</reference>
<evidence type="ECO:0000259" key="1">
    <source>
        <dbReference type="PROSITE" id="PS50943"/>
    </source>
</evidence>
<dbReference type="RefSeq" id="WP_251917430.1">
    <property type="nucleotide sequence ID" value="NZ_JAMRXG010000018.1"/>
</dbReference>
<dbReference type="Proteomes" id="UP001139157">
    <property type="component" value="Unassembled WGS sequence"/>
</dbReference>
<proteinExistence type="predicted"/>
<dbReference type="InterPro" id="IPR001387">
    <property type="entry name" value="Cro/C1-type_HTH"/>
</dbReference>
<feature type="domain" description="HTH cro/C1-type" evidence="1">
    <location>
        <begin position="18"/>
        <end position="73"/>
    </location>
</feature>
<gene>
    <name evidence="2" type="ORF">NDR86_31245</name>
</gene>
<dbReference type="PROSITE" id="PS50943">
    <property type="entry name" value="HTH_CROC1"/>
    <property type="match status" value="1"/>
</dbReference>
<dbReference type="InterPro" id="IPR010982">
    <property type="entry name" value="Lambda_DNA-bd_dom_sf"/>
</dbReference>
<dbReference type="EMBL" id="JAMRXG010000018">
    <property type="protein sequence ID" value="MCM6777969.1"/>
    <property type="molecule type" value="Genomic_DNA"/>
</dbReference>
<dbReference type="GO" id="GO:0003677">
    <property type="term" value="F:DNA binding"/>
    <property type="evidence" value="ECO:0007669"/>
    <property type="project" value="InterPro"/>
</dbReference>
<keyword evidence="3" id="KW-1185">Reference proteome</keyword>
<dbReference type="CDD" id="cd00093">
    <property type="entry name" value="HTH_XRE"/>
    <property type="match status" value="1"/>
</dbReference>
<dbReference type="AlphaFoldDB" id="A0A9X2J0L8"/>
<dbReference type="SUPFAM" id="SSF47413">
    <property type="entry name" value="lambda repressor-like DNA-binding domains"/>
    <property type="match status" value="1"/>
</dbReference>
<dbReference type="Gene3D" id="1.10.260.40">
    <property type="entry name" value="lambda repressor-like DNA-binding domains"/>
    <property type="match status" value="1"/>
</dbReference>
<evidence type="ECO:0000313" key="2">
    <source>
        <dbReference type="EMBL" id="MCM6777969.1"/>
    </source>
</evidence>
<sequence>MKEDDEPTLARRQLGKYLRDGRNALGLTLEQAGAAFQRSASTLQRIEKGVVVNLRDVDIEALCRIYEFDEEKTAAMLALAVQGNELSWWREYSDLFPRSFEFFVGLEATADRVTTYESELVPGLLQTPAYASALIHAVFPDDTAEEHARRLELRRRRQVRIKRKYSPLKIDAILRESVLRGVVGGPRVMAGALRHLADLGTLPHVNVQILPFSAGSPLGLPISPFVVLDFGKDRKGRSLEPPLVYVEHLTGELYLTRSTAVERYHDVYESLRRSALDPAASRALLRQMAREYGS</sequence>
<protein>
    <submittedName>
        <fullName evidence="2">Helix-turn-helix domain-containing protein</fullName>
    </submittedName>
</protein>